<dbReference type="RefSeq" id="YP_010358899.1">
    <property type="nucleotide sequence ID" value="NC_062767.1"/>
</dbReference>
<organism evidence="2 3">
    <name type="scientific">uncultured phage cr149_1</name>
    <dbReference type="NCBI Taxonomy" id="2986412"/>
    <lineage>
        <taxon>Viruses</taxon>
        <taxon>Duplodnaviria</taxon>
        <taxon>Heunggongvirae</taxon>
        <taxon>Uroviricota</taxon>
        <taxon>Caudoviricetes</taxon>
        <taxon>Crassvirales</taxon>
        <taxon>Suoliviridae</taxon>
        <taxon>Boorivirinae</taxon>
        <taxon>Culoivirus</taxon>
        <taxon>Culoivirus faecalis</taxon>
    </lineage>
</organism>
<evidence type="ECO:0000256" key="1">
    <source>
        <dbReference type="SAM" id="Coils"/>
    </source>
</evidence>
<dbReference type="Proteomes" id="UP000827386">
    <property type="component" value="Segment"/>
</dbReference>
<dbReference type="EMBL" id="MZ130477">
    <property type="protein sequence ID" value="QWM89327.1"/>
    <property type="molecule type" value="Genomic_DNA"/>
</dbReference>
<dbReference type="GeneID" id="75692271"/>
<keyword evidence="3" id="KW-1185">Reference proteome</keyword>
<gene>
    <name evidence="2" type="primary">gp_15608</name>
</gene>
<name>A0AAE7RV25_9CAUD</name>
<evidence type="ECO:0000313" key="2">
    <source>
        <dbReference type="EMBL" id="QWM89327.1"/>
    </source>
</evidence>
<feature type="coiled-coil region" evidence="1">
    <location>
        <begin position="709"/>
        <end position="736"/>
    </location>
</feature>
<proteinExistence type="predicted"/>
<protein>
    <submittedName>
        <fullName evidence="2">Uncharacterized protein</fullName>
    </submittedName>
</protein>
<dbReference type="KEGG" id="vg:75692271"/>
<evidence type="ECO:0000313" key="3">
    <source>
        <dbReference type="Proteomes" id="UP000827386"/>
    </source>
</evidence>
<keyword evidence="1" id="KW-0175">Coiled coil</keyword>
<sequence length="1954" mass="227330">MQCLNIKNPEVAALLKEYTEILGSENAAYYVLSENNGYGLDKAPNGEPSKLFSDLLEHYNGDRVAAIQAKARTYSESFRDWFGDWTNTIKPGNIIFGHPAIGKTYSLESGKYKDKLIDWDEEFNTKRDKWIEDHSNTVKGTPEYKKARNEYLIYPERHPDYVEFIKSEWERVKNKVKKEGKILFASPHNLLKMFPQDFNRIINLKDDDFIKRNIGRGGKEKESKLWKEGINETISNTTGIPVEYLNENQYFEDYLNKHLGISKVVDENGEPKLMFHGSDNVFDTFRNDVAIYTTDAMSTADSYFYSESNVNDRMELFEYNSEFESYGLEREGDYARMEYLLNEYSSLEKPSNEYDNPYSNSPFFNDKFAYRPYKTADDFLHNVFPDFLDHIDNAEYRKEIINTYVEHEHPINPNDFYKRSISGQILPLFVSNKNPLVIDGKGSSWNKIEYNGKIWSTRDLEIFAKNNNYDGLIINNIIDLGGRQSMTSMDYGSATVAISYNPNQVKSIDNQGTFSTQDNNIYNQEAATQNTTGRNKELALLLREIYPNIEIDVLTNPNLRGQAQVEGYMAGRVLLNAVLENQDTLPHEYAHHYVAWFRNTPLVQRGTKQFGSEEALVQAIGENSVKALKWYNRFFNWIKGLFNEKQDTLNEITKAFLSGRRLDNSYFFGKEIHNQKAVEVPEAINNVYDKLMSSIHRRMKDIQYSKYTNPNKLDELRALEFRLNQLENDKATLEFIDYMDQDINSALDETLRILSKVKEAAKYGNDHEISNAELDLIKKGYIGFYNNIATNLQNMLDDDTTFDYFNNEQLINDTKVALKRIMGNYAELVRNFNNVVDIIAKDNFIKEATKAGSYTVDQLKNILEEGDLDINLWDQWVGSTQYSNSELVRIMMNKIIAVKNAVADEERIKGKELLTLLDQVDKAKLAYFHEKTKDGHKTGFMTRDLNYGEHYQKLFKYQRDLADKLGFGDKDISEVPGLLNKEQLKTWNTENNKWHAKYSIRRFVPEYYELTNSLSEEARTRRDTINMEINLLLNSTRDKNGDIHRELLSDEDYGKLQELENSRRNLANPFYADGTTKAGLDLEIAREMQQYNEKLRAKLNYKPNMEKYNKAKAAAKKNLSPELFKKWEERNSVERIKEEFWEDIKMLSSNPTKSDNQILYENARKNLLKLYAKEDGTFNTDAMPENVKSMINTYDVMISDEAIANRDKSKKSRVMEIAKWDINPKFYEEYERMEKQGEAAFNAWFSVNARYTSRGDVVPASFWRKLVPKDEFKSKYVERIPNRSWAEIDRESPFYDPRFTKYEDRGETVIPNPKYFDNSATYKKITNDPKLKALYDALVDVMDLSNSKIGFLRYANKYKLPQIEGGSWTQIRSKDNFLKGIAYAAQDLYTVKDDDDRYMIENAKRSDGSLVKLIPTRYIKMLDNPDAITNDVVGSIIHYYKMAVNYEKMSEAAPELELALDFVSRMDFKDKKGGRISGVESKTYDKMKDLMDRFVYGMEKDAKEVDIKLPKGKHVKLSIDKLVNNLAAYTRIQGISQNLNVILTGLITNKIQNRLEAMSGIYFGNEELAKATKTLLPAYVDAIKNIGKANNKNKVLCYLEFLGVVRDNEQTFSKLNQSRLLRALNQHYWYFGHEIGDIITKGKLALSVAFFNKYDPETGKFVNKNQFLRKFKDKKKGKAAWKALNITFFDAFEVKDNQLVVRPEYAKIVDEKTLNRIKNTTKQIATRIDTQLTDLDKSKLHSTLIGQLLLIYRNFILVNLQTKFLTKRQFNYSTGMWSEAQIPAAYEYIKRHYFDKSKIDQLRELYKDHYDELDDYEKGCLKRVTYEFLFSTLGFWLISSIIRAMADEDRDNWWKQEAAYLTLRASLETRGNVLPIEVFNMLNTPTAAWSTLQYWGDLTTVALQDPTEEINKGPYRGLNRLQRSLIKATPLRSIYEARDPRSKLEYYDNLISIF</sequence>
<accession>A0AAE7RV25</accession>
<reference evidence="2 3" key="1">
    <citation type="submission" date="2021-04" db="EMBL/GenBank/DDBJ databases">
        <authorList>
            <person name="Shkoporov A.N."/>
            <person name="Stockdale S.R."/>
            <person name="Guerin E."/>
            <person name="Ross R.P."/>
            <person name="Hill C."/>
        </authorList>
    </citation>
    <scope>NUCLEOTIDE SEQUENCE [LARGE SCALE GENOMIC DNA]</scope>
    <source>
        <strain evidence="3">cr149_1</strain>
    </source>
</reference>